<name>A0A2U3NG79_9MYCO</name>
<evidence type="ECO:0000256" key="5">
    <source>
        <dbReference type="ARBA" id="ARBA00022692"/>
    </source>
</evidence>
<dbReference type="Gene3D" id="3.40.50.2300">
    <property type="match status" value="1"/>
</dbReference>
<dbReference type="GO" id="GO:0046685">
    <property type="term" value="P:response to arsenic-containing substance"/>
    <property type="evidence" value="ECO:0007669"/>
    <property type="project" value="UniProtKB-KW"/>
</dbReference>
<dbReference type="Pfam" id="PF01451">
    <property type="entry name" value="LMWPc"/>
    <property type="match status" value="1"/>
</dbReference>
<accession>A0A2U3NG79</accession>
<feature type="transmembrane region" description="Helical" evidence="9">
    <location>
        <begin position="118"/>
        <end position="138"/>
    </location>
</feature>
<dbReference type="InterPro" id="IPR036196">
    <property type="entry name" value="Ptyr_pPase_sf"/>
</dbReference>
<dbReference type="InterPro" id="IPR023485">
    <property type="entry name" value="Ptyr_pPase"/>
</dbReference>
<evidence type="ECO:0000256" key="6">
    <source>
        <dbReference type="ARBA" id="ARBA00022849"/>
    </source>
</evidence>
<dbReference type="STRING" id="1841859.GCA_900157385_04037"/>
<evidence type="ECO:0000256" key="4">
    <source>
        <dbReference type="ARBA" id="ARBA00022475"/>
    </source>
</evidence>
<dbReference type="InterPro" id="IPR004706">
    <property type="entry name" value="Arsenical-R_Acr3"/>
</dbReference>
<dbReference type="GO" id="GO:0015105">
    <property type="term" value="F:arsenite transmembrane transporter activity"/>
    <property type="evidence" value="ECO:0007669"/>
    <property type="project" value="TreeGrafter"/>
</dbReference>
<keyword evidence="12" id="KW-1185">Reference proteome</keyword>
<gene>
    <name evidence="11" type="ORF">MTAB308_4036</name>
</gene>
<evidence type="ECO:0000313" key="12">
    <source>
        <dbReference type="Proteomes" id="UP000241595"/>
    </source>
</evidence>
<keyword evidence="5 9" id="KW-0812">Transmembrane</keyword>
<protein>
    <submittedName>
        <fullName evidence="11">ArsC family transcriptional regulator</fullName>
    </submittedName>
</protein>
<dbReference type="Gene3D" id="1.20.1530.20">
    <property type="match status" value="1"/>
</dbReference>
<dbReference type="RefSeq" id="WP_077101535.1">
    <property type="nucleotide sequence ID" value="NZ_LT717701.1"/>
</dbReference>
<dbReference type="GO" id="GO:0015297">
    <property type="term" value="F:antiporter activity"/>
    <property type="evidence" value="ECO:0007669"/>
    <property type="project" value="InterPro"/>
</dbReference>
<sequence length="530" mass="56621">MSAPAHTEHPAVVKKLSALDRMLPLWIGLAMIAGLLLGRVIPGLGDALSAVEVDGISLPIAIGLLVMMYPVLAKVRYDRLDTVTGDRKLMAASLVLNWVIGPALMFALAWLLLPDLPAYRTGLIIVGLARCIAMVIIWNDLACGDREAAAVLVALNSLFQVVMFAVLGWFYLSVLPGWLGLERTTINTSVWQIAKSVLIFLGIPLLAGFLTRRWGERAKGRQWYESRFLPKIGPWALYGLLFTIVILFALQGDQIISRPLDVARIALPLLAYFAIMWGGGYVLGAVLGLGYERTTTLAFTAAGNNFELAIAVAIATYGAASGQALAGVVGPLIEVPVLVALVYVSLALRRRFVQPTQPDSSPAESATYVQHQILTPHRSASISEWLTPMASRPSVLFVCVHNAGRSQMAAGFLAHLAGDRIEVRSAGSAPADTINSAAVEAMAEIGIDISDQSPKILTADAVESSDVVITMGCGDACPVFPGVSYRDWALPDPAGKGIEAVRPIRDDIKARVQDLIGELVPASPPQGSHP</sequence>
<feature type="transmembrane region" description="Helical" evidence="9">
    <location>
        <begin position="232"/>
        <end position="250"/>
    </location>
</feature>
<feature type="transmembrane region" description="Helical" evidence="9">
    <location>
        <begin position="192"/>
        <end position="211"/>
    </location>
</feature>
<keyword evidence="4" id="KW-1003">Cell membrane</keyword>
<evidence type="ECO:0000256" key="3">
    <source>
        <dbReference type="ARBA" id="ARBA00022448"/>
    </source>
</evidence>
<dbReference type="GO" id="GO:0005886">
    <property type="term" value="C:plasma membrane"/>
    <property type="evidence" value="ECO:0007669"/>
    <property type="project" value="UniProtKB-SubCell"/>
</dbReference>
<feature type="transmembrane region" description="Helical" evidence="9">
    <location>
        <begin position="23"/>
        <end position="44"/>
    </location>
</feature>
<dbReference type="Proteomes" id="UP000241595">
    <property type="component" value="Unassembled WGS sequence"/>
</dbReference>
<dbReference type="InterPro" id="IPR038770">
    <property type="entry name" value="Na+/solute_symporter_sf"/>
</dbReference>
<keyword evidence="8 9" id="KW-0472">Membrane</keyword>
<dbReference type="AlphaFoldDB" id="A0A2U3NG79"/>
<feature type="domain" description="Phosphotyrosine protein phosphatase I" evidence="10">
    <location>
        <begin position="393"/>
        <end position="518"/>
    </location>
</feature>
<feature type="transmembrane region" description="Helical" evidence="9">
    <location>
        <begin position="270"/>
        <end position="290"/>
    </location>
</feature>
<dbReference type="GO" id="GO:0015104">
    <property type="term" value="F:antimonite transmembrane transporter activity"/>
    <property type="evidence" value="ECO:0007669"/>
    <property type="project" value="TreeGrafter"/>
</dbReference>
<evidence type="ECO:0000256" key="1">
    <source>
        <dbReference type="ARBA" id="ARBA00004651"/>
    </source>
</evidence>
<evidence type="ECO:0000256" key="2">
    <source>
        <dbReference type="ARBA" id="ARBA00010110"/>
    </source>
</evidence>
<feature type="transmembrane region" description="Helical" evidence="9">
    <location>
        <begin position="324"/>
        <end position="348"/>
    </location>
</feature>
<keyword evidence="7 9" id="KW-1133">Transmembrane helix</keyword>
<dbReference type="OrthoDB" id="3420410at2"/>
<evidence type="ECO:0000313" key="11">
    <source>
        <dbReference type="EMBL" id="SPM30528.1"/>
    </source>
</evidence>
<reference evidence="11 12" key="1">
    <citation type="submission" date="2017-01" db="EMBL/GenBank/DDBJ databases">
        <authorList>
            <consortium name="Urmite Genomes"/>
        </authorList>
    </citation>
    <scope>NUCLEOTIDE SEQUENCE [LARGE SCALE GENOMIC DNA]</scope>
    <source>
        <strain evidence="11 12">AB308</strain>
    </source>
</reference>
<feature type="transmembrane region" description="Helical" evidence="9">
    <location>
        <begin position="297"/>
        <end position="318"/>
    </location>
</feature>
<dbReference type="InterPro" id="IPR002657">
    <property type="entry name" value="BilAc:Na_symport/Acr3"/>
</dbReference>
<keyword evidence="3" id="KW-0813">Transport</keyword>
<dbReference type="Pfam" id="PF01758">
    <property type="entry name" value="SBF"/>
    <property type="match status" value="1"/>
</dbReference>
<organism evidence="11 12">
    <name type="scientific">Mycobacterium terramassiliense</name>
    <dbReference type="NCBI Taxonomy" id="1841859"/>
    <lineage>
        <taxon>Bacteria</taxon>
        <taxon>Bacillati</taxon>
        <taxon>Actinomycetota</taxon>
        <taxon>Actinomycetes</taxon>
        <taxon>Mycobacteriales</taxon>
        <taxon>Mycobacteriaceae</taxon>
        <taxon>Mycobacterium</taxon>
    </lineage>
</organism>
<feature type="transmembrane region" description="Helical" evidence="9">
    <location>
        <begin position="89"/>
        <end position="112"/>
    </location>
</feature>
<feature type="transmembrane region" description="Helical" evidence="9">
    <location>
        <begin position="150"/>
        <end position="172"/>
    </location>
</feature>
<evidence type="ECO:0000256" key="7">
    <source>
        <dbReference type="ARBA" id="ARBA00022989"/>
    </source>
</evidence>
<dbReference type="FunFam" id="1.20.1530.20:FF:000009">
    <property type="entry name" value="Arsenite transporter, ACR3 family"/>
    <property type="match status" value="1"/>
</dbReference>
<dbReference type="EMBL" id="FTRV01000015">
    <property type="protein sequence ID" value="SPM30528.1"/>
    <property type="molecule type" value="Genomic_DNA"/>
</dbReference>
<proteinExistence type="inferred from homology"/>
<keyword evidence="6" id="KW-0059">Arsenical resistance</keyword>
<dbReference type="NCBIfam" id="TIGR00832">
    <property type="entry name" value="acr3"/>
    <property type="match status" value="1"/>
</dbReference>
<dbReference type="PANTHER" id="PTHR43057:SF1">
    <property type="entry name" value="ARSENICAL-RESISTANCE PROTEIN 3"/>
    <property type="match status" value="1"/>
</dbReference>
<comment type="subcellular location">
    <subcellularLocation>
        <location evidence="1">Cell membrane</location>
        <topology evidence="1">Multi-pass membrane protein</topology>
    </subcellularLocation>
</comment>
<dbReference type="SMART" id="SM00226">
    <property type="entry name" value="LMWPc"/>
    <property type="match status" value="1"/>
</dbReference>
<dbReference type="CDD" id="cd16345">
    <property type="entry name" value="LMWP_ArsC"/>
    <property type="match status" value="1"/>
</dbReference>
<feature type="transmembrane region" description="Helical" evidence="9">
    <location>
        <begin position="56"/>
        <end position="77"/>
    </location>
</feature>
<comment type="similarity">
    <text evidence="2">Belongs to the arsenical resistance-3 (ACR3) (TC 2.A.59) family.</text>
</comment>
<evidence type="ECO:0000256" key="9">
    <source>
        <dbReference type="SAM" id="Phobius"/>
    </source>
</evidence>
<evidence type="ECO:0000256" key="8">
    <source>
        <dbReference type="ARBA" id="ARBA00023136"/>
    </source>
</evidence>
<evidence type="ECO:0000259" key="10">
    <source>
        <dbReference type="SMART" id="SM00226"/>
    </source>
</evidence>
<dbReference type="SUPFAM" id="SSF52788">
    <property type="entry name" value="Phosphotyrosine protein phosphatases I"/>
    <property type="match status" value="1"/>
</dbReference>
<dbReference type="PANTHER" id="PTHR43057">
    <property type="entry name" value="ARSENITE EFFLUX TRANSPORTER"/>
    <property type="match status" value="1"/>
</dbReference>